<protein>
    <submittedName>
        <fullName evidence="2">Cupin domain-containing protein</fullName>
    </submittedName>
</protein>
<keyword evidence="3" id="KW-1185">Reference proteome</keyword>
<dbReference type="EMBL" id="FZOT01000024">
    <property type="protein sequence ID" value="SNT31378.1"/>
    <property type="molecule type" value="Genomic_DNA"/>
</dbReference>
<dbReference type="Proteomes" id="UP000198284">
    <property type="component" value="Unassembled WGS sequence"/>
</dbReference>
<accession>A0A239LNC6</accession>
<dbReference type="RefSeq" id="WP_089401541.1">
    <property type="nucleotide sequence ID" value="NZ_FZOT01000024.1"/>
</dbReference>
<dbReference type="AlphaFoldDB" id="A0A239LNC6"/>
<sequence length="156" mass="16537">MRYSNATFAAAVCGAFVLGALCSPLARHIVNDAHAQAAPLQPMMIDLAALKHADLPTTPNPEMNARPLVTTENATVGIQSGNVAKHIHPKTDEIQYIIEGSGSMWLGNERKEFKPGTLIIIPKGTAHAGSMVANGPVKAIAIKIPPQPKDDVVFVQ</sequence>
<organism evidence="2 3">
    <name type="scientific">Noviherbaspirillum humi</name>
    <dbReference type="NCBI Taxonomy" id="1688639"/>
    <lineage>
        <taxon>Bacteria</taxon>
        <taxon>Pseudomonadati</taxon>
        <taxon>Pseudomonadota</taxon>
        <taxon>Betaproteobacteria</taxon>
        <taxon>Burkholderiales</taxon>
        <taxon>Oxalobacteraceae</taxon>
        <taxon>Noviherbaspirillum</taxon>
    </lineage>
</organism>
<gene>
    <name evidence="2" type="ORF">SAMN06265795_12443</name>
</gene>
<evidence type="ECO:0000313" key="3">
    <source>
        <dbReference type="Proteomes" id="UP000198284"/>
    </source>
</evidence>
<feature type="domain" description="Cupin type-2" evidence="1">
    <location>
        <begin position="83"/>
        <end position="142"/>
    </location>
</feature>
<dbReference type="SUPFAM" id="SSF51182">
    <property type="entry name" value="RmlC-like cupins"/>
    <property type="match status" value="1"/>
</dbReference>
<evidence type="ECO:0000259" key="1">
    <source>
        <dbReference type="Pfam" id="PF07883"/>
    </source>
</evidence>
<dbReference type="OrthoDB" id="116921at2"/>
<dbReference type="Pfam" id="PF07883">
    <property type="entry name" value="Cupin_2"/>
    <property type="match status" value="1"/>
</dbReference>
<proteinExistence type="predicted"/>
<dbReference type="PANTHER" id="PTHR43346">
    <property type="entry name" value="LIGAND BINDING DOMAIN PROTEIN, PUTATIVE (AFU_ORTHOLOGUE AFUA_6G14370)-RELATED"/>
    <property type="match status" value="1"/>
</dbReference>
<dbReference type="InterPro" id="IPR013096">
    <property type="entry name" value="Cupin_2"/>
</dbReference>
<dbReference type="PANTHER" id="PTHR43346:SF1">
    <property type="entry name" value="QUERCETIN 2,3-DIOXYGENASE-RELATED"/>
    <property type="match status" value="1"/>
</dbReference>
<dbReference type="InterPro" id="IPR014710">
    <property type="entry name" value="RmlC-like_jellyroll"/>
</dbReference>
<name>A0A239LNC6_9BURK</name>
<reference evidence="2 3" key="1">
    <citation type="submission" date="2017-06" db="EMBL/GenBank/DDBJ databases">
        <authorList>
            <person name="Kim H.J."/>
            <person name="Triplett B.A."/>
        </authorList>
    </citation>
    <scope>NUCLEOTIDE SEQUENCE [LARGE SCALE GENOMIC DNA]</scope>
    <source>
        <strain evidence="2 3">U15</strain>
    </source>
</reference>
<dbReference type="Gene3D" id="2.60.120.10">
    <property type="entry name" value="Jelly Rolls"/>
    <property type="match status" value="1"/>
</dbReference>
<dbReference type="InterPro" id="IPR052538">
    <property type="entry name" value="Flavonoid_dioxygenase-like"/>
</dbReference>
<evidence type="ECO:0000313" key="2">
    <source>
        <dbReference type="EMBL" id="SNT31378.1"/>
    </source>
</evidence>
<dbReference type="InterPro" id="IPR011051">
    <property type="entry name" value="RmlC_Cupin_sf"/>
</dbReference>